<dbReference type="EMBL" id="AEXO01000059">
    <property type="protein sequence ID" value="EGC86624.1"/>
    <property type="molecule type" value="Genomic_DNA"/>
</dbReference>
<evidence type="ECO:0000256" key="1">
    <source>
        <dbReference type="SAM" id="MobiDB-lite"/>
    </source>
</evidence>
<gene>
    <name evidence="2" type="ORF">HMPREF9303_1202</name>
</gene>
<name>F0H6D6_9BACT</name>
<evidence type="ECO:0000313" key="2">
    <source>
        <dbReference type="EMBL" id="EGC86624.1"/>
    </source>
</evidence>
<proteinExistence type="predicted"/>
<sequence>MLIKQSLPPASVSGRSKGPEAPSIPSSLSRDKERKILGTKRQNDCQRLVYMPFNHYLCNR</sequence>
<comment type="caution">
    <text evidence="2">The sequence shown here is derived from an EMBL/GenBank/DDBJ whole genome shotgun (WGS) entry which is preliminary data.</text>
</comment>
<accession>F0H6D6</accession>
<dbReference type="Proteomes" id="UP000003155">
    <property type="component" value="Unassembled WGS sequence"/>
</dbReference>
<dbReference type="AlphaFoldDB" id="F0H6D6"/>
<reference evidence="2 3" key="1">
    <citation type="submission" date="2011-02" db="EMBL/GenBank/DDBJ databases">
        <authorList>
            <person name="Durkin A.S."/>
            <person name="Madupu R."/>
            <person name="Torralba M."/>
            <person name="Gillis M."/>
            <person name="Methe B."/>
            <person name="Sutton G."/>
            <person name="Nelson K.E."/>
        </authorList>
    </citation>
    <scope>NUCLEOTIDE SEQUENCE [LARGE SCALE GENOMIC DNA]</scope>
    <source>
        <strain evidence="2 3">CRIS 18C-A</strain>
    </source>
</reference>
<evidence type="ECO:0000313" key="3">
    <source>
        <dbReference type="Proteomes" id="UP000003155"/>
    </source>
</evidence>
<keyword evidence="3" id="KW-1185">Reference proteome</keyword>
<protein>
    <submittedName>
        <fullName evidence="2">Uncharacterized protein</fullName>
    </submittedName>
</protein>
<organism evidence="2 3">
    <name type="scientific">Prevotella denticola CRIS 18C-A</name>
    <dbReference type="NCBI Taxonomy" id="944557"/>
    <lineage>
        <taxon>Bacteria</taxon>
        <taxon>Pseudomonadati</taxon>
        <taxon>Bacteroidota</taxon>
        <taxon>Bacteroidia</taxon>
        <taxon>Bacteroidales</taxon>
        <taxon>Prevotellaceae</taxon>
        <taxon>Prevotella</taxon>
    </lineage>
</organism>
<feature type="region of interest" description="Disordered" evidence="1">
    <location>
        <begin position="1"/>
        <end position="32"/>
    </location>
</feature>